<accession>A0A326UED1</accession>
<evidence type="ECO:0000313" key="5">
    <source>
        <dbReference type="EMBL" id="PZW36201.1"/>
    </source>
</evidence>
<dbReference type="CDD" id="cd04301">
    <property type="entry name" value="NAT_SF"/>
    <property type="match status" value="1"/>
</dbReference>
<dbReference type="GO" id="GO:0016747">
    <property type="term" value="F:acyltransferase activity, transferring groups other than amino-acyl groups"/>
    <property type="evidence" value="ECO:0007669"/>
    <property type="project" value="InterPro"/>
</dbReference>
<keyword evidence="6" id="KW-1185">Reference proteome</keyword>
<dbReference type="InterPro" id="IPR000182">
    <property type="entry name" value="GNAT_dom"/>
</dbReference>
<comment type="caution">
    <text evidence="5">The sequence shown here is derived from an EMBL/GenBank/DDBJ whole genome shotgun (WGS) entry which is preliminary data.</text>
</comment>
<evidence type="ECO:0000256" key="2">
    <source>
        <dbReference type="ARBA" id="ARBA00023315"/>
    </source>
</evidence>
<dbReference type="EMBL" id="QKUF01000001">
    <property type="protein sequence ID" value="PZW36201.1"/>
    <property type="molecule type" value="Genomic_DNA"/>
</dbReference>
<dbReference type="SUPFAM" id="SSF55729">
    <property type="entry name" value="Acyl-CoA N-acyltransferases (Nat)"/>
    <property type="match status" value="2"/>
</dbReference>
<keyword evidence="3" id="KW-0472">Membrane</keyword>
<evidence type="ECO:0000259" key="4">
    <source>
        <dbReference type="PROSITE" id="PS51186"/>
    </source>
</evidence>
<evidence type="ECO:0000256" key="1">
    <source>
        <dbReference type="ARBA" id="ARBA00022679"/>
    </source>
</evidence>
<organism evidence="5 6">
    <name type="scientific">Thermosporothrix hazakensis</name>
    <dbReference type="NCBI Taxonomy" id="644383"/>
    <lineage>
        <taxon>Bacteria</taxon>
        <taxon>Bacillati</taxon>
        <taxon>Chloroflexota</taxon>
        <taxon>Ktedonobacteria</taxon>
        <taxon>Ktedonobacterales</taxon>
        <taxon>Thermosporotrichaceae</taxon>
        <taxon>Thermosporothrix</taxon>
    </lineage>
</organism>
<evidence type="ECO:0000313" key="6">
    <source>
        <dbReference type="Proteomes" id="UP000248806"/>
    </source>
</evidence>
<dbReference type="AlphaFoldDB" id="A0A326UED1"/>
<keyword evidence="2" id="KW-0012">Acyltransferase</keyword>
<sequence>MLQNVAFCWQNGYALTPGIIQVVYCLCGIVIALAGGFSMRDPGMVPRDPIEWRQAGPEDAAIWVSVTRRSADQLHFEPEEAQLARYDEESPERQAERFLLWRGSEPIGRLRFSAYKDTAFLHGLVLLPEAGGRVAAQVVAEALVRAAAGGARYLHATYPAAYLASFASSGFQELRRRTIMIAPTDLAMPLFPLPASLRVREIASHDLDQVGILLQRAYEAGPDNLHADVAGWRWEVRSTLEGAFGPFIPESCFVVEHSLDRFNLVGVILVHLERGMPRIRHMVVAPSFRHVGLGRFLAVKAMRRLRELGYASLLLHVTLDIPAVHLYHQLGFVEAGPTYIEAERHLVK</sequence>
<dbReference type="OrthoDB" id="9794566at2"/>
<keyword evidence="3" id="KW-0812">Transmembrane</keyword>
<feature type="domain" description="N-acetyltransferase" evidence="4">
    <location>
        <begin position="50"/>
        <end position="193"/>
    </location>
</feature>
<keyword evidence="1 5" id="KW-0808">Transferase</keyword>
<feature type="transmembrane region" description="Helical" evidence="3">
    <location>
        <begin position="12"/>
        <end position="37"/>
    </location>
</feature>
<reference evidence="5 6" key="1">
    <citation type="submission" date="2018-06" db="EMBL/GenBank/DDBJ databases">
        <title>Genomic Encyclopedia of Archaeal and Bacterial Type Strains, Phase II (KMG-II): from individual species to whole genera.</title>
        <authorList>
            <person name="Goeker M."/>
        </authorList>
    </citation>
    <scope>NUCLEOTIDE SEQUENCE [LARGE SCALE GENOMIC DNA]</scope>
    <source>
        <strain evidence="5 6">ATCC BAA-1881</strain>
    </source>
</reference>
<dbReference type="Gene3D" id="3.40.630.30">
    <property type="match status" value="1"/>
</dbReference>
<dbReference type="PROSITE" id="PS51186">
    <property type="entry name" value="GNAT"/>
    <property type="match status" value="2"/>
</dbReference>
<name>A0A326UED1_THEHA</name>
<dbReference type="Pfam" id="PF00583">
    <property type="entry name" value="Acetyltransf_1"/>
    <property type="match status" value="1"/>
</dbReference>
<protein>
    <submittedName>
        <fullName evidence="5">Acetyltransferase (GNAT) family protein</fullName>
    </submittedName>
</protein>
<dbReference type="InterPro" id="IPR050832">
    <property type="entry name" value="Bact_Acetyltransf"/>
</dbReference>
<gene>
    <name evidence="5" type="ORF">EI42_00373</name>
</gene>
<feature type="domain" description="N-acetyltransferase" evidence="4">
    <location>
        <begin position="197"/>
        <end position="348"/>
    </location>
</feature>
<dbReference type="InterPro" id="IPR016181">
    <property type="entry name" value="Acyl_CoA_acyltransferase"/>
</dbReference>
<evidence type="ECO:0000256" key="3">
    <source>
        <dbReference type="SAM" id="Phobius"/>
    </source>
</evidence>
<keyword evidence="3" id="KW-1133">Transmembrane helix</keyword>
<proteinExistence type="predicted"/>
<dbReference type="PANTHER" id="PTHR43877:SF2">
    <property type="entry name" value="AMINOALKYLPHOSPHONATE N-ACETYLTRANSFERASE-RELATED"/>
    <property type="match status" value="1"/>
</dbReference>
<dbReference type="Proteomes" id="UP000248806">
    <property type="component" value="Unassembled WGS sequence"/>
</dbReference>
<dbReference type="PANTHER" id="PTHR43877">
    <property type="entry name" value="AMINOALKYLPHOSPHONATE N-ACETYLTRANSFERASE-RELATED-RELATED"/>
    <property type="match status" value="1"/>
</dbReference>